<sequence length="474" mass="52063">MTRGSHATGTALGIHAALPEGHVILTDRGSMLFLNETAAAIFQMLADGVVGQEAVQEICEQYDIGHDVALRDLEITYASFRTLGLIEHNGDPAEALALPMESKTDPRKEVKKYCSEHSLPLQAFIEITTVCNLRCKHCYIPDVGAIGPLKDPLNISELRDLLKQLRELSCLEVTLTGGEPLMARHLIETCAYARQLGFSVILKTNATLLTEAFVAELRRLHVTEVQVSLYSMDAATHDVFVRQPGSHARTVAGLRLCHALGQRCRISCVVTRSNYQQLDGLKEFATSIDAPIGFDLLVTRRLDGTDDPLIERLTEDDLIWLDQKGVMSDVIFEGSTNIAGLGDQNQLLVSYPIDDPESPICGAANTMVAINVNGDVRPCIAFPYRLGNIREQPLREILSDRNEPTRQIRSYRNRSFTECVGCELIPACPRCMATTYQETGNPVGKADAICRIAQYHRKYGGPPSTLEADGGGTV</sequence>
<dbReference type="EMBL" id="CP020371">
    <property type="protein sequence ID" value="AUB85055.1"/>
    <property type="molecule type" value="Genomic_DNA"/>
</dbReference>
<dbReference type="SFLD" id="SFLDS00029">
    <property type="entry name" value="Radical_SAM"/>
    <property type="match status" value="1"/>
</dbReference>
<evidence type="ECO:0000259" key="6">
    <source>
        <dbReference type="PROSITE" id="PS51918"/>
    </source>
</evidence>
<dbReference type="InterPro" id="IPR008792">
    <property type="entry name" value="PQQD"/>
</dbReference>
<dbReference type="SFLD" id="SFLDG01386">
    <property type="entry name" value="main_SPASM_domain-containing"/>
    <property type="match status" value="1"/>
</dbReference>
<dbReference type="InterPro" id="IPR050377">
    <property type="entry name" value="Radical_SAM_PqqE_MftC-like"/>
</dbReference>
<dbReference type="SFLD" id="SFLDG01067">
    <property type="entry name" value="SPASM/twitch_domain_containing"/>
    <property type="match status" value="1"/>
</dbReference>
<evidence type="ECO:0000256" key="3">
    <source>
        <dbReference type="ARBA" id="ARBA00022723"/>
    </source>
</evidence>
<evidence type="ECO:0000256" key="1">
    <source>
        <dbReference type="ARBA" id="ARBA00001966"/>
    </source>
</evidence>
<dbReference type="SUPFAM" id="SSF102114">
    <property type="entry name" value="Radical SAM enzymes"/>
    <property type="match status" value="1"/>
</dbReference>
<dbReference type="Pfam" id="PF13186">
    <property type="entry name" value="SPASM"/>
    <property type="match status" value="1"/>
</dbReference>
<evidence type="ECO:0000256" key="2">
    <source>
        <dbReference type="ARBA" id="ARBA00022691"/>
    </source>
</evidence>
<comment type="cofactor">
    <cofactor evidence="1">
        <name>[4Fe-4S] cluster</name>
        <dbReference type="ChEBI" id="CHEBI:49883"/>
    </cofactor>
</comment>
<keyword evidence="4" id="KW-0408">Iron</keyword>
<evidence type="ECO:0000256" key="4">
    <source>
        <dbReference type="ARBA" id="ARBA00023004"/>
    </source>
</evidence>
<keyword evidence="8" id="KW-1185">Reference proteome</keyword>
<keyword evidence="3" id="KW-0479">Metal-binding</keyword>
<dbReference type="GO" id="GO:0046872">
    <property type="term" value="F:metal ion binding"/>
    <property type="evidence" value="ECO:0007669"/>
    <property type="project" value="UniProtKB-KW"/>
</dbReference>
<evidence type="ECO:0000313" key="8">
    <source>
        <dbReference type="Proteomes" id="UP000232638"/>
    </source>
</evidence>
<dbReference type="NCBIfam" id="TIGR04085">
    <property type="entry name" value="rSAM_more_4Fe4S"/>
    <property type="match status" value="1"/>
</dbReference>
<dbReference type="CDD" id="cd01335">
    <property type="entry name" value="Radical_SAM"/>
    <property type="match status" value="1"/>
</dbReference>
<dbReference type="GO" id="GO:0003824">
    <property type="term" value="F:catalytic activity"/>
    <property type="evidence" value="ECO:0007669"/>
    <property type="project" value="InterPro"/>
</dbReference>
<organism evidence="7 8">
    <name type="scientific">Candidatus Thiodictyon syntrophicum</name>
    <dbReference type="NCBI Taxonomy" id="1166950"/>
    <lineage>
        <taxon>Bacteria</taxon>
        <taxon>Pseudomonadati</taxon>
        <taxon>Pseudomonadota</taxon>
        <taxon>Gammaproteobacteria</taxon>
        <taxon>Chromatiales</taxon>
        <taxon>Chromatiaceae</taxon>
        <taxon>Thiodictyon</taxon>
    </lineage>
</organism>
<dbReference type="PROSITE" id="PS51918">
    <property type="entry name" value="RADICAL_SAM"/>
    <property type="match status" value="1"/>
</dbReference>
<reference evidence="7 8" key="1">
    <citation type="submission" date="2017-03" db="EMBL/GenBank/DDBJ databases">
        <title>Complete genome sequence of Candidatus 'Thiodictyon syntrophicum' sp. nov. strain Cad16T, a photolithoautotroph purple sulfur bacterium isolated from an alpine meromictic lake.</title>
        <authorList>
            <person name="Luedin S.M."/>
            <person name="Pothier J.F."/>
            <person name="Danza F."/>
            <person name="Storelli N."/>
            <person name="Wittwer M."/>
            <person name="Tonolla M."/>
        </authorList>
    </citation>
    <scope>NUCLEOTIDE SEQUENCE [LARGE SCALE GENOMIC DNA]</scope>
    <source>
        <strain evidence="7 8">Cad16T</strain>
        <plasmid evidence="8">Plasmid pts417</plasmid>
    </source>
</reference>
<dbReference type="PANTHER" id="PTHR11228:SF7">
    <property type="entry name" value="PQQA PEPTIDE CYCLASE"/>
    <property type="match status" value="1"/>
</dbReference>
<keyword evidence="7" id="KW-0614">Plasmid</keyword>
<dbReference type="InterPro" id="IPR023885">
    <property type="entry name" value="4Fe4S-binding_SPASM_dom"/>
</dbReference>
<dbReference type="AlphaFoldDB" id="A0A2K8UHN0"/>
<keyword evidence="2" id="KW-0949">S-adenosyl-L-methionine</keyword>
<protein>
    <recommendedName>
        <fullName evidence="6">Radical SAM core domain-containing protein</fullName>
    </recommendedName>
</protein>
<dbReference type="Pfam" id="PF05402">
    <property type="entry name" value="PqqD"/>
    <property type="match status" value="1"/>
</dbReference>
<name>A0A2K8UHN0_9GAMM</name>
<dbReference type="OrthoDB" id="7690664at2"/>
<dbReference type="Pfam" id="PF04055">
    <property type="entry name" value="Radical_SAM"/>
    <property type="match status" value="1"/>
</dbReference>
<dbReference type="PANTHER" id="PTHR11228">
    <property type="entry name" value="RADICAL SAM DOMAIN PROTEIN"/>
    <property type="match status" value="1"/>
</dbReference>
<dbReference type="InterPro" id="IPR013785">
    <property type="entry name" value="Aldolase_TIM"/>
</dbReference>
<feature type="domain" description="Radical SAM core" evidence="6">
    <location>
        <begin position="117"/>
        <end position="337"/>
    </location>
</feature>
<geneLocation type="plasmid" evidence="8">
    <name>pts417</name>
</geneLocation>
<accession>A0A2K8UHN0</accession>
<dbReference type="Proteomes" id="UP000232638">
    <property type="component" value="Plasmid pTs417"/>
</dbReference>
<dbReference type="RefSeq" id="WP_100922709.1">
    <property type="nucleotide sequence ID" value="NZ_CP020371.1"/>
</dbReference>
<keyword evidence="5" id="KW-0411">Iron-sulfur</keyword>
<dbReference type="InterPro" id="IPR007197">
    <property type="entry name" value="rSAM"/>
</dbReference>
<evidence type="ECO:0000313" key="7">
    <source>
        <dbReference type="EMBL" id="AUB85055.1"/>
    </source>
</evidence>
<proteinExistence type="predicted"/>
<evidence type="ECO:0000256" key="5">
    <source>
        <dbReference type="ARBA" id="ARBA00023014"/>
    </source>
</evidence>
<gene>
    <name evidence="7" type="ORF">THSYN_29415</name>
</gene>
<dbReference type="GO" id="GO:0051536">
    <property type="term" value="F:iron-sulfur cluster binding"/>
    <property type="evidence" value="ECO:0007669"/>
    <property type="project" value="UniProtKB-KW"/>
</dbReference>
<dbReference type="KEGG" id="tsy:THSYN_29415"/>
<dbReference type="InterPro" id="IPR058240">
    <property type="entry name" value="rSAM_sf"/>
</dbReference>
<dbReference type="Gene3D" id="3.20.20.70">
    <property type="entry name" value="Aldolase class I"/>
    <property type="match status" value="1"/>
</dbReference>